<dbReference type="Gramene" id="TVU45502">
    <property type="protein sequence ID" value="TVU45502"/>
    <property type="gene ID" value="EJB05_04991"/>
</dbReference>
<dbReference type="EC" id="2.4.1.-" evidence="4"/>
<dbReference type="EMBL" id="RWGY01000004">
    <property type="protein sequence ID" value="TVU45502.1"/>
    <property type="molecule type" value="Genomic_DNA"/>
</dbReference>
<proteinExistence type="inferred from homology"/>
<dbReference type="InterPro" id="IPR035595">
    <property type="entry name" value="UDP_glycos_trans_CS"/>
</dbReference>
<dbReference type="OrthoDB" id="5835829at2759"/>
<evidence type="ECO:0000313" key="7">
    <source>
        <dbReference type="Proteomes" id="UP000324897"/>
    </source>
</evidence>
<accession>A0A5J9W9W9</accession>
<dbReference type="PROSITE" id="PS00375">
    <property type="entry name" value="UDPGT"/>
    <property type="match status" value="1"/>
</dbReference>
<dbReference type="Proteomes" id="UP000324897">
    <property type="component" value="Chromosome 5"/>
</dbReference>
<keyword evidence="2 3" id="KW-0808">Transferase</keyword>
<dbReference type="PANTHER" id="PTHR48049">
    <property type="entry name" value="GLYCOSYLTRANSFERASE"/>
    <property type="match status" value="1"/>
</dbReference>
<feature type="non-terminal residue" evidence="6">
    <location>
        <position position="1"/>
    </location>
</feature>
<evidence type="ECO:0000256" key="5">
    <source>
        <dbReference type="SAM" id="MobiDB-lite"/>
    </source>
</evidence>
<evidence type="ECO:0000256" key="4">
    <source>
        <dbReference type="RuleBase" id="RU362057"/>
    </source>
</evidence>
<name>A0A5J9W9W9_9POAL</name>
<keyword evidence="3" id="KW-0328">Glycosyltransferase</keyword>
<feature type="region of interest" description="Disordered" evidence="5">
    <location>
        <begin position="1"/>
        <end position="30"/>
    </location>
</feature>
<evidence type="ECO:0000313" key="6">
    <source>
        <dbReference type="EMBL" id="TVU45502.1"/>
    </source>
</evidence>
<comment type="similarity">
    <text evidence="1 3">Belongs to the UDP-glycosyltransferase family.</text>
</comment>
<evidence type="ECO:0000256" key="1">
    <source>
        <dbReference type="ARBA" id="ARBA00009995"/>
    </source>
</evidence>
<dbReference type="PANTHER" id="PTHR48049:SF60">
    <property type="entry name" value="UDP-GLYCOSYLTRANSFERASE 91B1"/>
    <property type="match status" value="1"/>
</dbReference>
<dbReference type="GO" id="GO:0035251">
    <property type="term" value="F:UDP-glucosyltransferase activity"/>
    <property type="evidence" value="ECO:0007669"/>
    <property type="project" value="InterPro"/>
</dbReference>
<dbReference type="AlphaFoldDB" id="A0A5J9W9W9"/>
<gene>
    <name evidence="6" type="ORF">EJB05_04991</name>
</gene>
<evidence type="ECO:0000256" key="2">
    <source>
        <dbReference type="ARBA" id="ARBA00022679"/>
    </source>
</evidence>
<reference evidence="6 7" key="1">
    <citation type="journal article" date="2019" name="Sci. Rep.">
        <title>A high-quality genome of Eragrostis curvula grass provides insights into Poaceae evolution and supports new strategies to enhance forage quality.</title>
        <authorList>
            <person name="Carballo J."/>
            <person name="Santos B.A.C.M."/>
            <person name="Zappacosta D."/>
            <person name="Garbus I."/>
            <person name="Selva J.P."/>
            <person name="Gallo C.A."/>
            <person name="Diaz A."/>
            <person name="Albertini E."/>
            <person name="Caccamo M."/>
            <person name="Echenique V."/>
        </authorList>
    </citation>
    <scope>NUCLEOTIDE SEQUENCE [LARGE SCALE GENOMIC DNA]</scope>
    <source>
        <strain evidence="7">cv. Victoria</strain>
        <tissue evidence="6">Leaf</tissue>
    </source>
</reference>
<dbReference type="Pfam" id="PF00201">
    <property type="entry name" value="UDPGT"/>
    <property type="match status" value="1"/>
</dbReference>
<dbReference type="InterPro" id="IPR050481">
    <property type="entry name" value="UDP-glycosyltransf_plant"/>
</dbReference>
<dbReference type="FunFam" id="3.40.50.2000:FF:000037">
    <property type="entry name" value="Glycosyltransferase"/>
    <property type="match status" value="1"/>
</dbReference>
<keyword evidence="7" id="KW-1185">Reference proteome</keyword>
<sequence length="462" mass="50754">MAHAAPRVLQSTKAERATPPLRTATESLDPMDAADSSPLHVVIFPWLAFGHMLPCLELAERLAARGHRLSFVSTPRNISRLRPVAPELSPLIDFVALPFPRVNGLPEGAEATSDVPPEMLELHREALDGLAAPFSDFLDAACADGKDSKVDWVIVDSFHRWIAEVAHEHKVPCVLNMPYSATTSVLYGLPDSAVEDHPLGASVVRRFLQTFGICKLLAYRSCFEFEPESMPHLPNIFGKPVIPLGLLPPPAGGHKERDSAALSWLDEQPPKSVVYVAFGSELPLSVEQLHEIALGLERAGTRFLWALRKPNGVSPDADVLPPGFEARTRGRGLVVTGWVPQTSILARGAVGAFMTHCGWSSTIEGLRCGHPMVMLPVYGDQWPNARMLEAREIGVKVPKDEKDGSFDRDGIARAVRAVMCDEEDGKKGFAANAKKMQDIVADRKCHERYIDEFVQCLRSYKQ</sequence>
<dbReference type="CDD" id="cd03784">
    <property type="entry name" value="GT1_Gtf-like"/>
    <property type="match status" value="1"/>
</dbReference>
<dbReference type="SUPFAM" id="SSF53756">
    <property type="entry name" value="UDP-Glycosyltransferase/glycogen phosphorylase"/>
    <property type="match status" value="1"/>
</dbReference>
<dbReference type="InterPro" id="IPR002213">
    <property type="entry name" value="UDP_glucos_trans"/>
</dbReference>
<protein>
    <recommendedName>
        <fullName evidence="4">Glycosyltransferase</fullName>
        <ecNumber evidence="4">2.4.1.-</ecNumber>
    </recommendedName>
</protein>
<dbReference type="Gene3D" id="3.40.50.2000">
    <property type="entry name" value="Glycogen Phosphorylase B"/>
    <property type="match status" value="2"/>
</dbReference>
<dbReference type="FunFam" id="3.40.50.2000:FF:000789">
    <property type="entry name" value="Glycosyltransferase"/>
    <property type="match status" value="1"/>
</dbReference>
<evidence type="ECO:0000256" key="3">
    <source>
        <dbReference type="RuleBase" id="RU003718"/>
    </source>
</evidence>
<comment type="caution">
    <text evidence="6">The sequence shown here is derived from an EMBL/GenBank/DDBJ whole genome shotgun (WGS) entry which is preliminary data.</text>
</comment>
<organism evidence="6 7">
    <name type="scientific">Eragrostis curvula</name>
    <name type="common">weeping love grass</name>
    <dbReference type="NCBI Taxonomy" id="38414"/>
    <lineage>
        <taxon>Eukaryota</taxon>
        <taxon>Viridiplantae</taxon>
        <taxon>Streptophyta</taxon>
        <taxon>Embryophyta</taxon>
        <taxon>Tracheophyta</taxon>
        <taxon>Spermatophyta</taxon>
        <taxon>Magnoliopsida</taxon>
        <taxon>Liliopsida</taxon>
        <taxon>Poales</taxon>
        <taxon>Poaceae</taxon>
        <taxon>PACMAD clade</taxon>
        <taxon>Chloridoideae</taxon>
        <taxon>Eragrostideae</taxon>
        <taxon>Eragrostidinae</taxon>
        <taxon>Eragrostis</taxon>
    </lineage>
</organism>